<dbReference type="AlphaFoldDB" id="A0A0C5VEE7"/>
<dbReference type="InterPro" id="IPR029066">
    <property type="entry name" value="PLP-binding_barrel"/>
</dbReference>
<dbReference type="EMBL" id="CP007142">
    <property type="protein sequence ID" value="AJQ92922.1"/>
    <property type="molecule type" value="Genomic_DNA"/>
</dbReference>
<feature type="domain" description="Alanine racemase N-terminal" evidence="5">
    <location>
        <begin position="10"/>
        <end position="227"/>
    </location>
</feature>
<dbReference type="InterPro" id="IPR001608">
    <property type="entry name" value="Ala_racemase_N"/>
</dbReference>
<dbReference type="HAMAP" id="MF_02087">
    <property type="entry name" value="PLP_homeostasis"/>
    <property type="match status" value="1"/>
</dbReference>
<comment type="similarity">
    <text evidence="2 4">Belongs to the pyridoxal phosphate-binding protein YggS/PROSC family.</text>
</comment>
<dbReference type="PIRSF" id="PIRSF004848">
    <property type="entry name" value="YBL036c_PLPDEIII"/>
    <property type="match status" value="1"/>
</dbReference>
<evidence type="ECO:0000256" key="2">
    <source>
        <dbReference type="HAMAP-Rule" id="MF_02087"/>
    </source>
</evidence>
<dbReference type="HOGENOM" id="CLU_059988_0_1_6"/>
<keyword evidence="1 2" id="KW-0663">Pyridoxal phosphate</keyword>
<dbReference type="PANTHER" id="PTHR10146">
    <property type="entry name" value="PROLINE SYNTHETASE CO-TRANSCRIBED BACTERIAL HOMOLOG PROTEIN"/>
    <property type="match status" value="1"/>
</dbReference>
<dbReference type="GO" id="GO:0030170">
    <property type="term" value="F:pyridoxal phosphate binding"/>
    <property type="evidence" value="ECO:0007669"/>
    <property type="project" value="UniProtKB-UniRule"/>
</dbReference>
<evidence type="ECO:0000313" key="6">
    <source>
        <dbReference type="EMBL" id="AJQ92922.1"/>
    </source>
</evidence>
<organism evidence="6 7">
    <name type="scientific">Gynuella sunshinyii YC6258</name>
    <dbReference type="NCBI Taxonomy" id="1445510"/>
    <lineage>
        <taxon>Bacteria</taxon>
        <taxon>Pseudomonadati</taxon>
        <taxon>Pseudomonadota</taxon>
        <taxon>Gammaproteobacteria</taxon>
        <taxon>Oceanospirillales</taxon>
        <taxon>Saccharospirillaceae</taxon>
        <taxon>Gynuella</taxon>
    </lineage>
</organism>
<protein>
    <recommendedName>
        <fullName evidence="2">Pyridoxal phosphate homeostasis protein</fullName>
        <shortName evidence="2">PLP homeostasis protein</shortName>
    </recommendedName>
</protein>
<dbReference type="Proteomes" id="UP000032266">
    <property type="component" value="Chromosome"/>
</dbReference>
<dbReference type="CDD" id="cd06824">
    <property type="entry name" value="PLPDE_III_Yggs_like"/>
    <property type="match status" value="1"/>
</dbReference>
<dbReference type="PANTHER" id="PTHR10146:SF14">
    <property type="entry name" value="PYRIDOXAL PHOSPHATE HOMEOSTASIS PROTEIN"/>
    <property type="match status" value="1"/>
</dbReference>
<dbReference type="KEGG" id="gsn:YC6258_00872"/>
<dbReference type="RefSeq" id="WP_044615868.1">
    <property type="nucleotide sequence ID" value="NZ_CP007142.1"/>
</dbReference>
<dbReference type="InterPro" id="IPR011078">
    <property type="entry name" value="PyrdxlP_homeostasis"/>
</dbReference>
<dbReference type="PROSITE" id="PS01211">
    <property type="entry name" value="UPF0001"/>
    <property type="match status" value="1"/>
</dbReference>
<dbReference type="NCBIfam" id="TIGR00044">
    <property type="entry name" value="YggS family pyridoxal phosphate-dependent enzyme"/>
    <property type="match status" value="1"/>
</dbReference>
<evidence type="ECO:0000256" key="4">
    <source>
        <dbReference type="RuleBase" id="RU004514"/>
    </source>
</evidence>
<accession>A0A0C5VEE7</accession>
<comment type="cofactor">
    <cofactor evidence="3">
        <name>pyridoxal 5'-phosphate</name>
        <dbReference type="ChEBI" id="CHEBI:597326"/>
    </cofactor>
</comment>
<dbReference type="Pfam" id="PF01168">
    <property type="entry name" value="Ala_racemase_N"/>
    <property type="match status" value="1"/>
</dbReference>
<feature type="modified residue" description="N6-(pyridoxal phosphate)lysine" evidence="2 3">
    <location>
        <position position="36"/>
    </location>
</feature>
<dbReference type="Gene3D" id="3.20.20.10">
    <property type="entry name" value="Alanine racemase"/>
    <property type="match status" value="1"/>
</dbReference>
<dbReference type="PATRIC" id="fig|1445510.3.peg.857"/>
<name>A0A0C5VEE7_9GAMM</name>
<evidence type="ECO:0000256" key="3">
    <source>
        <dbReference type="PIRSR" id="PIRSR004848-1"/>
    </source>
</evidence>
<evidence type="ECO:0000256" key="1">
    <source>
        <dbReference type="ARBA" id="ARBA00022898"/>
    </source>
</evidence>
<reference evidence="6 7" key="1">
    <citation type="submission" date="2014-01" db="EMBL/GenBank/DDBJ databases">
        <title>Full genme sequencing of cellulolytic bacterium Gynuella sunshinyii YC6258T gen. nov., sp. nov.</title>
        <authorList>
            <person name="Khan H."/>
            <person name="Chung E.J."/>
            <person name="Chung Y.R."/>
        </authorList>
    </citation>
    <scope>NUCLEOTIDE SEQUENCE [LARGE SCALE GENOMIC DNA]</scope>
    <source>
        <strain evidence="6 7">YC6258</strain>
    </source>
</reference>
<dbReference type="SUPFAM" id="SSF51419">
    <property type="entry name" value="PLP-binding barrel"/>
    <property type="match status" value="1"/>
</dbReference>
<comment type="function">
    <text evidence="2">Pyridoxal 5'-phosphate (PLP)-binding protein, which is involved in PLP homeostasis.</text>
</comment>
<dbReference type="OrthoDB" id="9804072at2"/>
<evidence type="ECO:0000259" key="5">
    <source>
        <dbReference type="Pfam" id="PF01168"/>
    </source>
</evidence>
<proteinExistence type="inferred from homology"/>
<gene>
    <name evidence="6" type="ORF">YC6258_00872</name>
</gene>
<evidence type="ECO:0000313" key="7">
    <source>
        <dbReference type="Proteomes" id="UP000032266"/>
    </source>
</evidence>
<dbReference type="STRING" id="1445510.YC6258_00872"/>
<dbReference type="FunFam" id="3.20.20.10:FF:000018">
    <property type="entry name" value="Pyridoxal phosphate homeostasis protein"/>
    <property type="match status" value="1"/>
</dbReference>
<sequence>MSTISQRFEQIRARVHRTAEACGRKPEDIEIIAVSKTCPASSIEQAVAAGARHLGESYIQEAVEKIQQLSGLAAIWHFIGPIQSNKTRQIAEHFAWVHSVDREKIARRLNDQRPEHLPPLNIILQLNISQDPNKQGIAPAGLEQLAAQIVEMPRLKLRGIMAVPAIDLEESELRRQFRAMNTLLTGLQTKYPECNQLSLGMSGDMDIAIECGSTMVRVGSAIFGSRPGR</sequence>
<keyword evidence="7" id="KW-1185">Reference proteome</keyword>